<dbReference type="SUPFAM" id="SSF47598">
    <property type="entry name" value="Ribbon-helix-helix"/>
    <property type="match status" value="1"/>
</dbReference>
<evidence type="ECO:0000313" key="1">
    <source>
        <dbReference type="EMBL" id="QTD43796.1"/>
    </source>
</evidence>
<reference evidence="1" key="1">
    <citation type="submission" date="2021-03" db="EMBL/GenBank/DDBJ databases">
        <title>Ottowia sp. 27C isolated from the cloaca of a Giant Asian pond turtle (Heosemys grandis).</title>
        <authorList>
            <person name="Spergser J."/>
            <person name="Busse H.-J."/>
        </authorList>
    </citation>
    <scope>NUCLEOTIDE SEQUENCE</scope>
    <source>
        <strain evidence="1">27C</strain>
    </source>
</reference>
<dbReference type="KEGG" id="otd:J1M35_11580"/>
<dbReference type="Proteomes" id="UP000663903">
    <property type="component" value="Chromosome"/>
</dbReference>
<protein>
    <submittedName>
        <fullName evidence="1">Pilus assembly protein HicB</fullName>
    </submittedName>
</protein>
<gene>
    <name evidence="1" type="ORF">J1M35_11580</name>
</gene>
<sequence>MGTPSNYALRLPRSLKAGAEQAAREDGATLNQFIVSAVAEKLAALKTADYFAQRAPRGDLEAALATLSRVGGQEPAPEDRR</sequence>
<dbReference type="EMBL" id="CP071796">
    <property type="protein sequence ID" value="QTD43796.1"/>
    <property type="molecule type" value="Genomic_DNA"/>
</dbReference>
<proteinExistence type="predicted"/>
<name>A0A975CEX1_9BURK</name>
<dbReference type="InterPro" id="IPR013321">
    <property type="entry name" value="Arc_rbn_hlx_hlx"/>
</dbReference>
<dbReference type="RefSeq" id="WP_208007205.1">
    <property type="nucleotide sequence ID" value="NZ_CP071796.1"/>
</dbReference>
<dbReference type="Gene3D" id="1.10.1220.10">
    <property type="entry name" value="Met repressor-like"/>
    <property type="match status" value="1"/>
</dbReference>
<accession>A0A975CEX1</accession>
<dbReference type="AlphaFoldDB" id="A0A975CEX1"/>
<evidence type="ECO:0000313" key="2">
    <source>
        <dbReference type="Proteomes" id="UP000663903"/>
    </source>
</evidence>
<dbReference type="GO" id="GO:0006355">
    <property type="term" value="P:regulation of DNA-templated transcription"/>
    <property type="evidence" value="ECO:0007669"/>
    <property type="project" value="InterPro"/>
</dbReference>
<dbReference type="NCBIfam" id="NF041551">
    <property type="entry name" value="YlcI_YnfO_N"/>
    <property type="match status" value="1"/>
</dbReference>
<dbReference type="InterPro" id="IPR010985">
    <property type="entry name" value="Ribbon_hlx_hlx"/>
</dbReference>
<keyword evidence="2" id="KW-1185">Reference proteome</keyword>
<organism evidence="1 2">
    <name type="scientific">Ottowia testudinis</name>
    <dbReference type="NCBI Taxonomy" id="2816950"/>
    <lineage>
        <taxon>Bacteria</taxon>
        <taxon>Pseudomonadati</taxon>
        <taxon>Pseudomonadota</taxon>
        <taxon>Betaproteobacteria</taxon>
        <taxon>Burkholderiales</taxon>
        <taxon>Comamonadaceae</taxon>
        <taxon>Ottowia</taxon>
    </lineage>
</organism>